<evidence type="ECO:0000256" key="2">
    <source>
        <dbReference type="ARBA" id="ARBA00022722"/>
    </source>
</evidence>
<keyword evidence="2" id="KW-0540">Nuclease</keyword>
<dbReference type="STRING" id="937775.Metlim_0476"/>
<dbReference type="SUPFAM" id="SSF74853">
    <property type="entry name" value="Lamin A/C globular tail domain"/>
    <property type="match status" value="1"/>
</dbReference>
<dbReference type="Gene3D" id="2.60.40.1260">
    <property type="entry name" value="Lamin Tail domain"/>
    <property type="match status" value="1"/>
</dbReference>
<evidence type="ECO:0000259" key="4">
    <source>
        <dbReference type="PROSITE" id="PS51841"/>
    </source>
</evidence>
<dbReference type="InterPro" id="IPR036691">
    <property type="entry name" value="Endo/exonu/phosph_ase_sf"/>
</dbReference>
<dbReference type="InterPro" id="IPR005135">
    <property type="entry name" value="Endo/exonuclease/phosphatase"/>
</dbReference>
<gene>
    <name evidence="5" type="ORF">Metlim_0476</name>
</gene>
<dbReference type="RefSeq" id="WP_004076271.1">
    <property type="nucleotide sequence ID" value="NZ_CM001436.1"/>
</dbReference>
<evidence type="ECO:0000313" key="5">
    <source>
        <dbReference type="EMBL" id="EHQ34614.1"/>
    </source>
</evidence>
<dbReference type="Pfam" id="PF03372">
    <property type="entry name" value="Exo_endo_phos"/>
    <property type="match status" value="1"/>
</dbReference>
<dbReference type="SUPFAM" id="SSF56219">
    <property type="entry name" value="DNase I-like"/>
    <property type="match status" value="1"/>
</dbReference>
<dbReference type="Proteomes" id="UP000005741">
    <property type="component" value="Chromosome"/>
</dbReference>
<protein>
    <submittedName>
        <fullName evidence="5">Endonuclease/exonuclease/phosphatase</fullName>
    </submittedName>
</protein>
<feature type="domain" description="LTD" evidence="4">
    <location>
        <begin position="354"/>
        <end position="461"/>
    </location>
</feature>
<dbReference type="InterPro" id="IPR001322">
    <property type="entry name" value="Lamin_tail_dom"/>
</dbReference>
<dbReference type="EMBL" id="CM001436">
    <property type="protein sequence ID" value="EHQ34614.1"/>
    <property type="molecule type" value="Genomic_DNA"/>
</dbReference>
<dbReference type="InterPro" id="IPR036415">
    <property type="entry name" value="Lamin_tail_dom_sf"/>
</dbReference>
<reference evidence="5 6" key="1">
    <citation type="submission" date="2011-10" db="EMBL/GenBank/DDBJ databases">
        <title>The Improved High-Quality Draft genome of Methanoplanus limicola DSM 2279.</title>
        <authorList>
            <consortium name="US DOE Joint Genome Institute (JGI-PGF)"/>
            <person name="Lucas S."/>
            <person name="Copeland A."/>
            <person name="Lapidus A."/>
            <person name="Glavina del Rio T."/>
            <person name="Dalin E."/>
            <person name="Tice H."/>
            <person name="Bruce D."/>
            <person name="Goodwin L."/>
            <person name="Pitluck S."/>
            <person name="Peters L."/>
            <person name="Mikhailova N."/>
            <person name="Lu M."/>
            <person name="Kyrpides N."/>
            <person name="Mavromatis K."/>
            <person name="Ivanova N."/>
            <person name="Markowitz V."/>
            <person name="Cheng J.-F."/>
            <person name="Hugenholtz P."/>
            <person name="Woyke T."/>
            <person name="Wu D."/>
            <person name="Wirth R."/>
            <person name="Brambilla E.-M."/>
            <person name="Klenk H.-P."/>
            <person name="Eisen J.A."/>
        </authorList>
    </citation>
    <scope>NUCLEOTIDE SEQUENCE [LARGE SCALE GENOMIC DNA]</scope>
    <source>
        <strain evidence="5 6">DSM 2279</strain>
    </source>
</reference>
<dbReference type="Pfam" id="PF00932">
    <property type="entry name" value="LTD"/>
    <property type="match status" value="1"/>
</dbReference>
<dbReference type="PANTHER" id="PTHR11371">
    <property type="entry name" value="DEOXYRIBONUCLEASE"/>
    <property type="match status" value="1"/>
</dbReference>
<dbReference type="PROSITE" id="PS51841">
    <property type="entry name" value="LTD"/>
    <property type="match status" value="1"/>
</dbReference>
<dbReference type="OrthoDB" id="3327at2157"/>
<dbReference type="GO" id="GO:0004519">
    <property type="term" value="F:endonuclease activity"/>
    <property type="evidence" value="ECO:0007669"/>
    <property type="project" value="UniProtKB-KW"/>
</dbReference>
<dbReference type="HOGENOM" id="CLU_635561_0_0_2"/>
<dbReference type="InParanoid" id="H1Z285"/>
<comment type="similarity">
    <text evidence="1">Belongs to the DNase I family.</text>
</comment>
<organism evidence="5 6">
    <name type="scientific">Methanoplanus limicola DSM 2279</name>
    <dbReference type="NCBI Taxonomy" id="937775"/>
    <lineage>
        <taxon>Archaea</taxon>
        <taxon>Methanobacteriati</taxon>
        <taxon>Methanobacteriota</taxon>
        <taxon>Stenosarchaea group</taxon>
        <taxon>Methanomicrobia</taxon>
        <taxon>Methanomicrobiales</taxon>
        <taxon>Methanomicrobiaceae</taxon>
        <taxon>Methanoplanus</taxon>
    </lineage>
</organism>
<dbReference type="AlphaFoldDB" id="H1Z285"/>
<dbReference type="InterPro" id="IPR016202">
    <property type="entry name" value="DNase_I"/>
</dbReference>
<dbReference type="GO" id="GO:0004527">
    <property type="term" value="F:exonuclease activity"/>
    <property type="evidence" value="ECO:0007669"/>
    <property type="project" value="UniProtKB-KW"/>
</dbReference>
<keyword evidence="5" id="KW-0255">Endonuclease</keyword>
<evidence type="ECO:0000256" key="1">
    <source>
        <dbReference type="ARBA" id="ARBA00007359"/>
    </source>
</evidence>
<evidence type="ECO:0000256" key="3">
    <source>
        <dbReference type="ARBA" id="ARBA00022801"/>
    </source>
</evidence>
<keyword evidence="3" id="KW-0378">Hydrolase</keyword>
<keyword evidence="5" id="KW-0269">Exonuclease</keyword>
<sequence length="461" mass="50731">MAKKKSKKSPMSKYVVAIAVLLLSLAVLTGIGSKTGLNTADSGFIDENIPEISEFERYIDIILSFIRNTGSKNPAEETETITAGSFNIQVFGQSKASDDEVMTTLARIIRNFDIIAIQEIRDSSETAAPLLLEYVNSDGSDYGMFIGERLGRTSSKEQYAFIYNRNTIRPAGAPVTYPDSTETDLFHREPYIMPFETTGGDFTATYAVIHTDPDEADEEIPALIHVMDYMKGILPGDDALILMGDLNADCSYFDEDSYITLKSEKYNWLIGNGEDTTTGNTVCTYDRIILNGGEDYYTGESGVFRFDTIYGLTRDESLKVSDHYPVYAKFKISRDGTVPAVISTPSGPSDSCSGDSCIQESKIIITGINPVSEEVTIQNAGDEDKQISGWRLSDSGSENSYIFPQYTIRAGASVTITPDMNSTEENILVWQTGDEIWDDSGDCAFLYDENGNPASEFCISI</sequence>
<dbReference type="PANTHER" id="PTHR11371:SF31">
    <property type="entry name" value="EXTRACELLULAR NUCLEASE"/>
    <property type="match status" value="1"/>
</dbReference>
<evidence type="ECO:0000313" key="6">
    <source>
        <dbReference type="Proteomes" id="UP000005741"/>
    </source>
</evidence>
<proteinExistence type="inferred from homology"/>
<dbReference type="GO" id="GO:0006308">
    <property type="term" value="P:DNA catabolic process"/>
    <property type="evidence" value="ECO:0007669"/>
    <property type="project" value="InterPro"/>
</dbReference>
<dbReference type="Gene3D" id="3.60.10.10">
    <property type="entry name" value="Endonuclease/exonuclease/phosphatase"/>
    <property type="match status" value="1"/>
</dbReference>
<name>H1Z285_9EURY</name>
<accession>H1Z285</accession>
<dbReference type="GO" id="GO:0004536">
    <property type="term" value="F:DNA nuclease activity"/>
    <property type="evidence" value="ECO:0007669"/>
    <property type="project" value="InterPro"/>
</dbReference>
<dbReference type="PRINTS" id="PR00130">
    <property type="entry name" value="DNASEI"/>
</dbReference>
<keyword evidence="6" id="KW-1185">Reference proteome</keyword>
<dbReference type="SMART" id="SM00476">
    <property type="entry name" value="DNaseIc"/>
    <property type="match status" value="1"/>
</dbReference>